<proteinExistence type="predicted"/>
<dbReference type="InterPro" id="IPR025630">
    <property type="entry name" value="DUF4288"/>
</dbReference>
<evidence type="ECO:0000313" key="2">
    <source>
        <dbReference type="Proteomes" id="UP001516472"/>
    </source>
</evidence>
<dbReference type="Pfam" id="PF14119">
    <property type="entry name" value="DUF4288"/>
    <property type="match status" value="1"/>
</dbReference>
<accession>A0ABR9PPE9</accession>
<sequence length="138" mass="15546">MTTMAWWTMKRKQRLWYAASVVLFFRRTTGRQRTFPVWENVYLIEASNDEEARQRAEALGRAEAGQEGLKLNGKPAELVFGGVRKVVSCAANPAVPGKSTVAKLYDGIEATYSTFVVQSRKDLEKLIQGEPVSVLYEE</sequence>
<dbReference type="EMBL" id="JAAIYO010000004">
    <property type="protein sequence ID" value="MBE4749813.1"/>
    <property type="molecule type" value="Genomic_DNA"/>
</dbReference>
<evidence type="ECO:0000313" key="1">
    <source>
        <dbReference type="EMBL" id="MBE4749813.1"/>
    </source>
</evidence>
<comment type="caution">
    <text evidence="1">The sequence shown here is derived from an EMBL/GenBank/DDBJ whole genome shotgun (WGS) entry which is preliminary data.</text>
</comment>
<dbReference type="Proteomes" id="UP001516472">
    <property type="component" value="Unassembled WGS sequence"/>
</dbReference>
<dbReference type="RefSeq" id="WP_193349280.1">
    <property type="nucleotide sequence ID" value="NZ_CBCSIP010000124.1"/>
</dbReference>
<organism evidence="1 2">
    <name type="scientific">Corallococcus soli</name>
    <dbReference type="NCBI Taxonomy" id="2710757"/>
    <lineage>
        <taxon>Bacteria</taxon>
        <taxon>Pseudomonadati</taxon>
        <taxon>Myxococcota</taxon>
        <taxon>Myxococcia</taxon>
        <taxon>Myxococcales</taxon>
        <taxon>Cystobacterineae</taxon>
        <taxon>Myxococcaceae</taxon>
        <taxon>Corallococcus</taxon>
    </lineage>
</organism>
<gene>
    <name evidence="1" type="ORF">G4177_16745</name>
</gene>
<keyword evidence="2" id="KW-1185">Reference proteome</keyword>
<name>A0ABR9PPE9_9BACT</name>
<reference evidence="1 2" key="1">
    <citation type="submission" date="2020-02" db="EMBL/GenBank/DDBJ databases">
        <authorList>
            <person name="Babadi Z.K."/>
            <person name="Risdian C."/>
            <person name="Ebrahimipour G.H."/>
            <person name="Wink J."/>
        </authorList>
    </citation>
    <scope>NUCLEOTIDE SEQUENCE [LARGE SCALE GENOMIC DNA]</scope>
    <source>
        <strain evidence="1 2">ZKHCc1 1396</strain>
    </source>
</reference>
<protein>
    <submittedName>
        <fullName evidence="1">DUF4288 domain-containing protein</fullName>
    </submittedName>
</protein>